<dbReference type="Proteomes" id="UP000198307">
    <property type="component" value="Unassembled WGS sequence"/>
</dbReference>
<evidence type="ECO:0000313" key="3">
    <source>
        <dbReference type="EMBL" id="SNT76155.1"/>
    </source>
</evidence>
<dbReference type="InterPro" id="IPR050557">
    <property type="entry name" value="RTX_toxin/Mannuronan_C5-epim"/>
</dbReference>
<dbReference type="PROSITE" id="PS00330">
    <property type="entry name" value="HEMOLYSIN_CALCIUM"/>
    <property type="match status" value="7"/>
</dbReference>
<gene>
    <name evidence="3" type="ORF">SAMN05444959_11620</name>
</gene>
<dbReference type="Gene3D" id="2.150.10.10">
    <property type="entry name" value="Serralysin-like metalloprotease, C-terminal"/>
    <property type="match status" value="4"/>
</dbReference>
<dbReference type="SUPFAM" id="SSF51120">
    <property type="entry name" value="beta-Roll"/>
    <property type="match status" value="3"/>
</dbReference>
<evidence type="ECO:0000256" key="2">
    <source>
        <dbReference type="ARBA" id="ARBA00022525"/>
    </source>
</evidence>
<dbReference type="InterPro" id="IPR011049">
    <property type="entry name" value="Serralysin-like_metalloprot_C"/>
</dbReference>
<dbReference type="PRINTS" id="PR00313">
    <property type="entry name" value="CABNDNGRPT"/>
</dbReference>
<evidence type="ECO:0000313" key="4">
    <source>
        <dbReference type="Proteomes" id="UP000198307"/>
    </source>
</evidence>
<dbReference type="InterPro" id="IPR018511">
    <property type="entry name" value="Hemolysin-typ_Ca-bd_CS"/>
</dbReference>
<organism evidence="3 4">
    <name type="scientific">Paracoccus seriniphilus</name>
    <dbReference type="NCBI Taxonomy" id="184748"/>
    <lineage>
        <taxon>Bacteria</taxon>
        <taxon>Pseudomonadati</taxon>
        <taxon>Pseudomonadota</taxon>
        <taxon>Alphaproteobacteria</taxon>
        <taxon>Rhodobacterales</taxon>
        <taxon>Paracoccaceae</taxon>
        <taxon>Paracoccus</taxon>
    </lineage>
</organism>
<dbReference type="Pfam" id="PF00353">
    <property type="entry name" value="HemolysinCabind"/>
    <property type="match status" value="5"/>
</dbReference>
<keyword evidence="2" id="KW-0964">Secreted</keyword>
<comment type="subcellular location">
    <subcellularLocation>
        <location evidence="1">Secreted</location>
    </subcellularLocation>
</comment>
<dbReference type="PANTHER" id="PTHR38340">
    <property type="entry name" value="S-LAYER PROTEIN"/>
    <property type="match status" value="1"/>
</dbReference>
<name>A0A239Q0Y7_9RHOB</name>
<sequence>MATFDNTTHYKISGLSFDYKDNEDFDDVDLVGFRSSATLTVSGNPDSGFFYDVVGYDDEPIFDADVSEDTYIIELGGRDVFDIDVDVSVLSIDWTWGGKSYSTTLADFDWDKGDDDEGYDHGTNFIFVLDGDDLPEFKSLSEFDDFANTEKYITRDYIPSSGPFSEGKLIKWSSFETATVVGVEDDILGTPDDDVLNGRNGDNYFISSEGDDRYNGGNENYDQVSYKDDPAGVTVNLATGKATDGWGDADRLSSIEMLRGSLFDDQLKGDSGANHIRGLAGDDVLNGGRGIDTLRYDRDANYGGTDGVTVNLKKGYAIDGFGDRDTLSNFENVRTTEFKDTIIGTNDANDLRGNGGNDLIKSLGGKDILEGGAGHDTLISGLGHDKLFGGTGKDSLDGGKGEDTLYGGNGDDQLVGGRGADVLSGGDGEDELAGGYGDDRLVGGKHADLLLGSIGKDELEGGKGNDTLLGGSGKDTLTGGMGKDALDGGTGDDLLIGGDKGDVFIFRSGFGDDVIQDFQTSGTGEKIDLSEISTIKHFKDLSNNHLSEIDGNAVIDDLDGNTITLVDVAVADLSANDFLF</sequence>
<dbReference type="GO" id="GO:0005509">
    <property type="term" value="F:calcium ion binding"/>
    <property type="evidence" value="ECO:0007669"/>
    <property type="project" value="InterPro"/>
</dbReference>
<dbReference type="EMBL" id="FZQB01000016">
    <property type="protein sequence ID" value="SNT76155.1"/>
    <property type="molecule type" value="Genomic_DNA"/>
</dbReference>
<protein>
    <submittedName>
        <fullName evidence="3">Hemolysin-type calcium-binding repeat-containing protein</fullName>
    </submittedName>
</protein>
<dbReference type="RefSeq" id="WP_089345488.1">
    <property type="nucleotide sequence ID" value="NZ_CP067130.1"/>
</dbReference>
<reference evidence="3 4" key="1">
    <citation type="submission" date="2017-07" db="EMBL/GenBank/DDBJ databases">
        <authorList>
            <person name="Sun Z.S."/>
            <person name="Albrecht U."/>
            <person name="Echele G."/>
            <person name="Lee C.C."/>
        </authorList>
    </citation>
    <scope>NUCLEOTIDE SEQUENCE [LARGE SCALE GENOMIC DNA]</scope>
    <source>
        <strain evidence="3 4">DSM 14827</strain>
    </source>
</reference>
<dbReference type="AlphaFoldDB" id="A0A239Q0Y7"/>
<proteinExistence type="predicted"/>
<dbReference type="PANTHER" id="PTHR38340:SF1">
    <property type="entry name" value="S-LAYER PROTEIN"/>
    <property type="match status" value="1"/>
</dbReference>
<dbReference type="OrthoDB" id="9342475at2"/>
<keyword evidence="4" id="KW-1185">Reference proteome</keyword>
<dbReference type="InterPro" id="IPR001343">
    <property type="entry name" value="Hemolysn_Ca-bd"/>
</dbReference>
<evidence type="ECO:0000256" key="1">
    <source>
        <dbReference type="ARBA" id="ARBA00004613"/>
    </source>
</evidence>
<dbReference type="GO" id="GO:0005576">
    <property type="term" value="C:extracellular region"/>
    <property type="evidence" value="ECO:0007669"/>
    <property type="project" value="UniProtKB-SubCell"/>
</dbReference>
<accession>A0A239Q0Y7</accession>